<gene>
    <name evidence="2" type="ORF">B4067_4720</name>
</gene>
<proteinExistence type="predicted"/>
<dbReference type="RefSeq" id="WP_017695325.1">
    <property type="nucleotide sequence ID" value="NZ_JSXS01000038.1"/>
</dbReference>
<evidence type="ECO:0000313" key="3">
    <source>
        <dbReference type="Proteomes" id="UP000031970"/>
    </source>
</evidence>
<comment type="caution">
    <text evidence="2">The sequence shown here is derived from an EMBL/GenBank/DDBJ whole genome shotgun (WGS) entry which is preliminary data.</text>
</comment>
<dbReference type="EMBL" id="JSXS01000038">
    <property type="protein sequence ID" value="KIL32087.1"/>
    <property type="molecule type" value="Genomic_DNA"/>
</dbReference>
<dbReference type="Gene3D" id="2.40.10.390">
    <property type="match status" value="1"/>
</dbReference>
<protein>
    <recommendedName>
        <fullName evidence="1">DUF5348 domain-containing protein</fullName>
    </recommendedName>
</protein>
<sequence>MMRNRWKEMNYNEELDCWVVFWGDNSGYKMRCGEWFDLHLGNGKTLSCRLELGRDWYILTGRNEVRFYLKKNETYRVDL</sequence>
<dbReference type="AlphaFoldDB" id="A0ABD3ZUX9"/>
<organism evidence="2 3">
    <name type="scientific">Bacillus subtilis subsp. subtilis</name>
    <dbReference type="NCBI Taxonomy" id="135461"/>
    <lineage>
        <taxon>Bacteria</taxon>
        <taxon>Bacillati</taxon>
        <taxon>Bacillota</taxon>
        <taxon>Bacilli</taxon>
        <taxon>Bacillales</taxon>
        <taxon>Bacillaceae</taxon>
        <taxon>Bacillus</taxon>
    </lineage>
</organism>
<dbReference type="Pfam" id="PF17295">
    <property type="entry name" value="DUF5348"/>
    <property type="match status" value="1"/>
</dbReference>
<dbReference type="Proteomes" id="UP000031970">
    <property type="component" value="Unassembled WGS sequence"/>
</dbReference>
<name>A0ABD3ZUX9_BACIU</name>
<evidence type="ECO:0000313" key="2">
    <source>
        <dbReference type="EMBL" id="KIL32087.1"/>
    </source>
</evidence>
<accession>A0ABD3ZUX9</accession>
<reference evidence="2 3" key="1">
    <citation type="submission" date="2014-11" db="EMBL/GenBank/DDBJ databases">
        <title>Draft Genome Sequences of Nine Bacillus subtilis Strains that Form Spores with High Heat-Resistance.</title>
        <authorList>
            <person name="Krawcyk A.O."/>
            <person name="Berendsen E.M."/>
            <person name="de Jong A."/>
            <person name="Holsappel S."/>
            <person name="Eijlander R.T."/>
            <person name="Wells-Bennik M."/>
            <person name="Kuipers O.P."/>
        </authorList>
    </citation>
    <scope>NUCLEOTIDE SEQUENCE [LARGE SCALE GENOMIC DNA]</scope>
    <source>
        <strain evidence="2 3">B4067</strain>
    </source>
</reference>
<dbReference type="InterPro" id="IPR035255">
    <property type="entry name" value="DUF5348"/>
</dbReference>
<evidence type="ECO:0000259" key="1">
    <source>
        <dbReference type="Pfam" id="PF17295"/>
    </source>
</evidence>
<feature type="domain" description="DUF5348" evidence="1">
    <location>
        <begin position="8"/>
        <end position="78"/>
    </location>
</feature>